<evidence type="ECO:0000256" key="6">
    <source>
        <dbReference type="SAM" id="Phobius"/>
    </source>
</evidence>
<feature type="transmembrane region" description="Helical" evidence="6">
    <location>
        <begin position="455"/>
        <end position="474"/>
    </location>
</feature>
<feature type="transmembrane region" description="Helical" evidence="6">
    <location>
        <begin position="105"/>
        <end position="123"/>
    </location>
</feature>
<dbReference type="InterPro" id="IPR000462">
    <property type="entry name" value="CDP-OH_P_trans"/>
</dbReference>
<dbReference type="AlphaFoldDB" id="A0A7G2CSB9"/>
<dbReference type="EMBL" id="LR877171">
    <property type="protein sequence ID" value="CAD2222686.1"/>
    <property type="molecule type" value="Genomic_DNA"/>
</dbReference>
<dbReference type="GO" id="GO:0016780">
    <property type="term" value="F:phosphotransferase activity, for other substituted phosphate groups"/>
    <property type="evidence" value="ECO:0007669"/>
    <property type="project" value="InterPro"/>
</dbReference>
<evidence type="ECO:0000256" key="3">
    <source>
        <dbReference type="ARBA" id="ARBA00022679"/>
    </source>
</evidence>
<protein>
    <submittedName>
        <fullName evidence="7">CDP-alcohol phosphatidyltransferase, putative</fullName>
    </submittedName>
</protein>
<feature type="transmembrane region" description="Helical" evidence="6">
    <location>
        <begin position="422"/>
        <end position="443"/>
    </location>
</feature>
<evidence type="ECO:0000256" key="5">
    <source>
        <dbReference type="RuleBase" id="RU003750"/>
    </source>
</evidence>
<keyword evidence="4 6" id="KW-0472">Membrane</keyword>
<comment type="similarity">
    <text evidence="2 5">Belongs to the CDP-alcohol phosphatidyltransferase class-I family.</text>
</comment>
<name>A0A7G2CSB9_9TRYP</name>
<dbReference type="GO" id="GO:0008654">
    <property type="term" value="P:phospholipid biosynthetic process"/>
    <property type="evidence" value="ECO:0007669"/>
    <property type="project" value="InterPro"/>
</dbReference>
<evidence type="ECO:0000256" key="1">
    <source>
        <dbReference type="ARBA" id="ARBA00004370"/>
    </source>
</evidence>
<dbReference type="GO" id="GO:0016020">
    <property type="term" value="C:membrane"/>
    <property type="evidence" value="ECO:0007669"/>
    <property type="project" value="UniProtKB-SubCell"/>
</dbReference>
<dbReference type="VEuPathDB" id="TriTrypDB:ADEAN_001023300"/>
<dbReference type="InterPro" id="IPR014472">
    <property type="entry name" value="CHOPT"/>
</dbReference>
<dbReference type="Proteomes" id="UP000515908">
    <property type="component" value="Chromosome 27"/>
</dbReference>
<feature type="transmembrane region" description="Helical" evidence="6">
    <location>
        <begin position="41"/>
        <end position="69"/>
    </location>
</feature>
<keyword evidence="6" id="KW-1133">Transmembrane helix</keyword>
<gene>
    <name evidence="7" type="ORF">ADEAN_001023300</name>
</gene>
<keyword evidence="8" id="KW-1185">Reference proteome</keyword>
<feature type="transmembrane region" description="Helical" evidence="6">
    <location>
        <begin position="388"/>
        <end position="410"/>
    </location>
</feature>
<evidence type="ECO:0000313" key="7">
    <source>
        <dbReference type="EMBL" id="CAD2222686.1"/>
    </source>
</evidence>
<dbReference type="InterPro" id="IPR048254">
    <property type="entry name" value="CDP_ALCOHOL_P_TRANSF_CS"/>
</dbReference>
<feature type="transmembrane region" description="Helical" evidence="6">
    <location>
        <begin position="344"/>
        <end position="368"/>
    </location>
</feature>
<dbReference type="PANTHER" id="PTHR10414">
    <property type="entry name" value="ETHANOLAMINEPHOSPHOTRANSFERASE"/>
    <property type="match status" value="1"/>
</dbReference>
<feature type="transmembrane region" description="Helical" evidence="6">
    <location>
        <begin position="516"/>
        <end position="536"/>
    </location>
</feature>
<dbReference type="Pfam" id="PF01066">
    <property type="entry name" value="CDP-OH_P_transf"/>
    <property type="match status" value="1"/>
</dbReference>
<keyword evidence="3 5" id="KW-0808">Transferase</keyword>
<keyword evidence="6" id="KW-0812">Transmembrane</keyword>
<organism evidence="7 8">
    <name type="scientific">Angomonas deanei</name>
    <dbReference type="NCBI Taxonomy" id="59799"/>
    <lineage>
        <taxon>Eukaryota</taxon>
        <taxon>Discoba</taxon>
        <taxon>Euglenozoa</taxon>
        <taxon>Kinetoplastea</taxon>
        <taxon>Metakinetoplastina</taxon>
        <taxon>Trypanosomatida</taxon>
        <taxon>Trypanosomatidae</taxon>
        <taxon>Strigomonadinae</taxon>
        <taxon>Angomonas</taxon>
    </lineage>
</organism>
<evidence type="ECO:0000313" key="8">
    <source>
        <dbReference type="Proteomes" id="UP000515908"/>
    </source>
</evidence>
<accession>A0A7G2CSB9</accession>
<evidence type="ECO:0000256" key="4">
    <source>
        <dbReference type="ARBA" id="ARBA00023136"/>
    </source>
</evidence>
<reference evidence="7 8" key="1">
    <citation type="submission" date="2020-08" db="EMBL/GenBank/DDBJ databases">
        <authorList>
            <person name="Newling K."/>
            <person name="Davey J."/>
            <person name="Forrester S."/>
        </authorList>
    </citation>
    <scope>NUCLEOTIDE SEQUENCE [LARGE SCALE GENOMIC DNA]</scope>
    <source>
        <strain evidence="8">Crithidia deanei Carvalho (ATCC PRA-265)</strain>
    </source>
</reference>
<dbReference type="PROSITE" id="PS00379">
    <property type="entry name" value="CDP_ALCOHOL_P_TRANSF"/>
    <property type="match status" value="1"/>
</dbReference>
<dbReference type="InterPro" id="IPR043130">
    <property type="entry name" value="CDP-OH_PTrfase_TM_dom"/>
</dbReference>
<comment type="subcellular location">
    <subcellularLocation>
        <location evidence="1">Membrane</location>
    </subcellularLocation>
</comment>
<proteinExistence type="inferred from homology"/>
<sequence>MAGKQKYLPHDAKEKLDQYVYKGQDKSYIYKNFWRPLITKLVNYLPVWLAPNVITISALVGVCVVHVLLSYSMPSFAVGNTFVKESPELRHEVNYDASYGEYLPPPRYVLLLAAFTLFLYQLLDNLDGHQARRTGTSSPLGLLMDHGCDAFNCIIGGLNLCMTLATGPSWKTFLVLTNTVVVFFLNTWEEYYRGELVLPVINGPNEGILIAISFYLFTAWQGGPQWWSANAIEIPAKWLPAVLRQPAPQAAAAVEKVVLEKICPWLTRPDRSAGEFSALPFFFNLNCTPSYMAQPQLPTRREVNTGEASPVMSTVWRGNSPVQQAVLRLFGSSEGTLRMKYNTVAVWVMTVMAVVTAASHVCEVYRAIRKLTPEERKEKFGRRRFPFLHSLSRVIPTIAVTLLSVLWFVTSQEDIFRRHPRLFCWTVGLLVTKLTIHLMVAHLLSQPYQPFRKTFIPITVFAGHILLTYFHNVSRARKEMIRGMSLAEETIIGGSHSNLPYSSYAQYAYDMDEEMVLYEFFFLSLVSFVHLAYYVVRETAHALSVSVFTVPKDKQLALLAKEKERKAQRKAQQKKG</sequence>
<dbReference type="PANTHER" id="PTHR10414:SF37">
    <property type="entry name" value="BB IN A BOXCAR, ISOFORM C"/>
    <property type="match status" value="1"/>
</dbReference>
<evidence type="ECO:0000256" key="2">
    <source>
        <dbReference type="ARBA" id="ARBA00010441"/>
    </source>
</evidence>
<dbReference type="Gene3D" id="1.20.120.1760">
    <property type="match status" value="1"/>
</dbReference>